<evidence type="ECO:0000256" key="2">
    <source>
        <dbReference type="ARBA" id="ARBA00022679"/>
    </source>
</evidence>
<keyword evidence="6" id="KW-1185">Reference proteome</keyword>
<dbReference type="PANTHER" id="PTHR35897:SF1">
    <property type="entry name" value="METHYLTRANSFERASE AUSD"/>
    <property type="match status" value="1"/>
</dbReference>
<sequence>MSPELICSDARTLPPLDESLYTLGTDELAFFKDQTRITGNEELKGHIIGVQKKAYKLYGYQCIRRFGFVRLKISRQPIYQRVLQLSKERPGALLLDIGCCFGNDIRKAVSDGWPVQHALASDLRTGFWEYGHELFRSTPETFPAAFIAGDAFDPAMILPREPFYIDSPPIHPRPTELHSLISLNPLQGHITAIHASSFFHLFDGNKQSELARQMATLLSTETGSVIFGSHNGQPTKGYRPDPLNFRGYNQFCHSPDSWRDLWDGQIFKKGSVRVEAELLEDERADLAAADGVIFYLLKWSVTRL</sequence>
<dbReference type="Proteomes" id="UP000807342">
    <property type="component" value="Unassembled WGS sequence"/>
</dbReference>
<dbReference type="InterPro" id="IPR029063">
    <property type="entry name" value="SAM-dependent_MTases_sf"/>
</dbReference>
<accession>A0A9P5X8Z8</accession>
<evidence type="ECO:0000256" key="1">
    <source>
        <dbReference type="ARBA" id="ARBA00005179"/>
    </source>
</evidence>
<evidence type="ECO:0000256" key="3">
    <source>
        <dbReference type="ARBA" id="ARBA00022691"/>
    </source>
</evidence>
<comment type="caution">
    <text evidence="5">The sequence shown here is derived from an EMBL/GenBank/DDBJ whole genome shotgun (WGS) entry which is preliminary data.</text>
</comment>
<dbReference type="InterPro" id="IPR051654">
    <property type="entry name" value="Meroterpenoid_MTases"/>
</dbReference>
<evidence type="ECO:0008006" key="7">
    <source>
        <dbReference type="Google" id="ProtNLM"/>
    </source>
</evidence>
<dbReference type="OrthoDB" id="2094832at2759"/>
<keyword evidence="2" id="KW-0808">Transferase</keyword>
<comment type="similarity">
    <text evidence="4">Belongs to the class I-like SAM-binding methyltransferase superfamily.</text>
</comment>
<evidence type="ECO:0000313" key="5">
    <source>
        <dbReference type="EMBL" id="KAF9446310.1"/>
    </source>
</evidence>
<evidence type="ECO:0000313" key="6">
    <source>
        <dbReference type="Proteomes" id="UP000807342"/>
    </source>
</evidence>
<dbReference type="PANTHER" id="PTHR35897">
    <property type="entry name" value="METHYLTRANSFERASE AUSD"/>
    <property type="match status" value="1"/>
</dbReference>
<organism evidence="5 6">
    <name type="scientific">Macrolepiota fuliginosa MF-IS2</name>
    <dbReference type="NCBI Taxonomy" id="1400762"/>
    <lineage>
        <taxon>Eukaryota</taxon>
        <taxon>Fungi</taxon>
        <taxon>Dikarya</taxon>
        <taxon>Basidiomycota</taxon>
        <taxon>Agaricomycotina</taxon>
        <taxon>Agaricomycetes</taxon>
        <taxon>Agaricomycetidae</taxon>
        <taxon>Agaricales</taxon>
        <taxon>Agaricineae</taxon>
        <taxon>Agaricaceae</taxon>
        <taxon>Macrolepiota</taxon>
    </lineage>
</organism>
<dbReference type="AlphaFoldDB" id="A0A9P5X8Z8"/>
<dbReference type="SUPFAM" id="SSF53335">
    <property type="entry name" value="S-adenosyl-L-methionine-dependent methyltransferases"/>
    <property type="match status" value="1"/>
</dbReference>
<dbReference type="EMBL" id="MU151252">
    <property type="protein sequence ID" value="KAF9446310.1"/>
    <property type="molecule type" value="Genomic_DNA"/>
</dbReference>
<keyword evidence="3" id="KW-0949">S-adenosyl-L-methionine</keyword>
<name>A0A9P5X8Z8_9AGAR</name>
<dbReference type="GO" id="GO:0016740">
    <property type="term" value="F:transferase activity"/>
    <property type="evidence" value="ECO:0007669"/>
    <property type="project" value="UniProtKB-KW"/>
</dbReference>
<evidence type="ECO:0000256" key="4">
    <source>
        <dbReference type="ARBA" id="ARBA00038314"/>
    </source>
</evidence>
<comment type="pathway">
    <text evidence="1">Secondary metabolite biosynthesis.</text>
</comment>
<dbReference type="Gene3D" id="3.40.50.150">
    <property type="entry name" value="Vaccinia Virus protein VP39"/>
    <property type="match status" value="1"/>
</dbReference>
<reference evidence="5" key="1">
    <citation type="submission" date="2020-11" db="EMBL/GenBank/DDBJ databases">
        <authorList>
            <consortium name="DOE Joint Genome Institute"/>
            <person name="Ahrendt S."/>
            <person name="Riley R."/>
            <person name="Andreopoulos W."/>
            <person name="Labutti K."/>
            <person name="Pangilinan J."/>
            <person name="Ruiz-Duenas F.J."/>
            <person name="Barrasa J.M."/>
            <person name="Sanchez-Garcia M."/>
            <person name="Camarero S."/>
            <person name="Miyauchi S."/>
            <person name="Serrano A."/>
            <person name="Linde D."/>
            <person name="Babiker R."/>
            <person name="Drula E."/>
            <person name="Ayuso-Fernandez I."/>
            <person name="Pacheco R."/>
            <person name="Padilla G."/>
            <person name="Ferreira P."/>
            <person name="Barriuso J."/>
            <person name="Kellner H."/>
            <person name="Castanera R."/>
            <person name="Alfaro M."/>
            <person name="Ramirez L."/>
            <person name="Pisabarro A.G."/>
            <person name="Kuo A."/>
            <person name="Tritt A."/>
            <person name="Lipzen A."/>
            <person name="He G."/>
            <person name="Yan M."/>
            <person name="Ng V."/>
            <person name="Cullen D."/>
            <person name="Martin F."/>
            <person name="Rosso M.-N."/>
            <person name="Henrissat B."/>
            <person name="Hibbett D."/>
            <person name="Martinez A.T."/>
            <person name="Grigoriev I.V."/>
        </authorList>
    </citation>
    <scope>NUCLEOTIDE SEQUENCE</scope>
    <source>
        <strain evidence="5">MF-IS2</strain>
    </source>
</reference>
<proteinExistence type="inferred from homology"/>
<gene>
    <name evidence="5" type="ORF">P691DRAFT_708864</name>
</gene>
<protein>
    <recommendedName>
        <fullName evidence="7">Methyltransferase ausD</fullName>
    </recommendedName>
</protein>